<keyword evidence="2" id="KW-1185">Reference proteome</keyword>
<organism evidence="1 2">
    <name type="scientific">Wickerhamomyces pijperi</name>
    <name type="common">Yeast</name>
    <name type="synonym">Pichia pijperi</name>
    <dbReference type="NCBI Taxonomy" id="599730"/>
    <lineage>
        <taxon>Eukaryota</taxon>
        <taxon>Fungi</taxon>
        <taxon>Dikarya</taxon>
        <taxon>Ascomycota</taxon>
        <taxon>Saccharomycotina</taxon>
        <taxon>Saccharomycetes</taxon>
        <taxon>Phaffomycetales</taxon>
        <taxon>Wickerhamomycetaceae</taxon>
        <taxon>Wickerhamomyces</taxon>
    </lineage>
</organism>
<dbReference type="EMBL" id="JAEUBG010002103">
    <property type="protein sequence ID" value="KAH3685174.1"/>
    <property type="molecule type" value="Genomic_DNA"/>
</dbReference>
<name>A0A9P8TNH2_WICPI</name>
<dbReference type="Proteomes" id="UP000774326">
    <property type="component" value="Unassembled WGS sequence"/>
</dbReference>
<evidence type="ECO:0000313" key="2">
    <source>
        <dbReference type="Proteomes" id="UP000774326"/>
    </source>
</evidence>
<dbReference type="OrthoDB" id="10528817at2759"/>
<dbReference type="AlphaFoldDB" id="A0A9P8TNH2"/>
<comment type="caution">
    <text evidence="1">The sequence shown here is derived from an EMBL/GenBank/DDBJ whole genome shotgun (WGS) entry which is preliminary data.</text>
</comment>
<reference evidence="1" key="1">
    <citation type="journal article" date="2021" name="Open Biol.">
        <title>Shared evolutionary footprints suggest mitochondrial oxidative damage underlies multiple complex I losses in fungi.</title>
        <authorList>
            <person name="Schikora-Tamarit M.A."/>
            <person name="Marcet-Houben M."/>
            <person name="Nosek J."/>
            <person name="Gabaldon T."/>
        </authorList>
    </citation>
    <scope>NUCLEOTIDE SEQUENCE</scope>
    <source>
        <strain evidence="1">CBS2887</strain>
    </source>
</reference>
<evidence type="ECO:0000313" key="1">
    <source>
        <dbReference type="EMBL" id="KAH3685174.1"/>
    </source>
</evidence>
<accession>A0A9P8TNH2</accession>
<proteinExistence type="predicted"/>
<gene>
    <name evidence="1" type="ORF">WICPIJ_003835</name>
</gene>
<protein>
    <submittedName>
        <fullName evidence="1">Uncharacterized protein</fullName>
    </submittedName>
</protein>
<reference evidence="1" key="2">
    <citation type="submission" date="2021-01" db="EMBL/GenBank/DDBJ databases">
        <authorList>
            <person name="Schikora-Tamarit M.A."/>
        </authorList>
    </citation>
    <scope>NUCLEOTIDE SEQUENCE</scope>
    <source>
        <strain evidence="1">CBS2887</strain>
    </source>
</reference>
<sequence>MVWKCLVLPGVDETDTFLDPIRALMVEDLPTLGRSLDDLTVGFSFKQLVGFVGGEESEIDASRFEVVGPGSSLLWRQQIGLVHKKQVSLSGINLGDVVGQIRGSEQQRVSSIDDLNNQVGSFNNSP</sequence>